<dbReference type="RefSeq" id="WP_284487776.1">
    <property type="nucleotide sequence ID" value="NZ_JASNJE010000058.1"/>
</dbReference>
<evidence type="ECO:0000313" key="1">
    <source>
        <dbReference type="EMBL" id="MDK3075862.1"/>
    </source>
</evidence>
<keyword evidence="2" id="KW-1185">Reference proteome</keyword>
<reference evidence="1 2" key="1">
    <citation type="submission" date="2023-05" db="EMBL/GenBank/DDBJ databases">
        <title>Sedimentitalea sp. nov. JM2-8.</title>
        <authorList>
            <person name="Huang J."/>
        </authorList>
    </citation>
    <scope>NUCLEOTIDE SEQUENCE [LARGE SCALE GENOMIC DNA]</scope>
    <source>
        <strain evidence="1 2">JM2-8</strain>
    </source>
</reference>
<dbReference type="Proteomes" id="UP001227126">
    <property type="component" value="Unassembled WGS sequence"/>
</dbReference>
<comment type="caution">
    <text evidence="1">The sequence shown here is derived from an EMBL/GenBank/DDBJ whole genome shotgun (WGS) entry which is preliminary data.</text>
</comment>
<protein>
    <recommendedName>
        <fullName evidence="3">DUF4352 domain-containing protein</fullName>
    </recommendedName>
</protein>
<accession>A0ABT7FL30</accession>
<proteinExistence type="predicted"/>
<evidence type="ECO:0000313" key="2">
    <source>
        <dbReference type="Proteomes" id="UP001227126"/>
    </source>
</evidence>
<organism evidence="1 2">
    <name type="scientific">Sedimentitalea xiamensis</name>
    <dbReference type="NCBI Taxonomy" id="3050037"/>
    <lineage>
        <taxon>Bacteria</taxon>
        <taxon>Pseudomonadati</taxon>
        <taxon>Pseudomonadota</taxon>
        <taxon>Alphaproteobacteria</taxon>
        <taxon>Rhodobacterales</taxon>
        <taxon>Paracoccaceae</taxon>
        <taxon>Sedimentitalea</taxon>
    </lineage>
</organism>
<name>A0ABT7FL30_9RHOB</name>
<gene>
    <name evidence="1" type="ORF">QO034_22675</name>
</gene>
<dbReference type="EMBL" id="JASNJE010000058">
    <property type="protein sequence ID" value="MDK3075862.1"/>
    <property type="molecule type" value="Genomic_DNA"/>
</dbReference>
<sequence length="181" mass="19318">MLTFPVALNVSCSAIDLGTGPAVAEPAAPPVRAPILTSIDPTAFDEASTARPAEGSAEIGDLRVAIREASVFTQTPYPGIPLVFDMTFDNDETGPVAVSLHGYLFDAAKLEEPEFESKYVQKLKLSGNTVSRIQNVVGPKPDYPGSKLILFEIYSRDATGEVIRLDQLQLDGIQVIDDPGA</sequence>
<evidence type="ECO:0008006" key="3">
    <source>
        <dbReference type="Google" id="ProtNLM"/>
    </source>
</evidence>